<dbReference type="AlphaFoldDB" id="A0A0A9G8D0"/>
<organism evidence="2">
    <name type="scientific">Arundo donax</name>
    <name type="common">Giant reed</name>
    <name type="synonym">Donax arundinaceus</name>
    <dbReference type="NCBI Taxonomy" id="35708"/>
    <lineage>
        <taxon>Eukaryota</taxon>
        <taxon>Viridiplantae</taxon>
        <taxon>Streptophyta</taxon>
        <taxon>Embryophyta</taxon>
        <taxon>Tracheophyta</taxon>
        <taxon>Spermatophyta</taxon>
        <taxon>Magnoliopsida</taxon>
        <taxon>Liliopsida</taxon>
        <taxon>Poales</taxon>
        <taxon>Poaceae</taxon>
        <taxon>PACMAD clade</taxon>
        <taxon>Arundinoideae</taxon>
        <taxon>Arundineae</taxon>
        <taxon>Arundo</taxon>
    </lineage>
</organism>
<reference evidence="2" key="1">
    <citation type="submission" date="2014-09" db="EMBL/GenBank/DDBJ databases">
        <authorList>
            <person name="Magalhaes I.L.F."/>
            <person name="Oliveira U."/>
            <person name="Santos F.R."/>
            <person name="Vidigal T.H.D.A."/>
            <person name="Brescovit A.D."/>
            <person name="Santos A.J."/>
        </authorList>
    </citation>
    <scope>NUCLEOTIDE SEQUENCE</scope>
    <source>
        <tissue evidence="2">Shoot tissue taken approximately 20 cm above the soil surface</tissue>
    </source>
</reference>
<dbReference type="EMBL" id="GBRH01177169">
    <property type="protein sequence ID" value="JAE20727.1"/>
    <property type="molecule type" value="Transcribed_RNA"/>
</dbReference>
<proteinExistence type="predicted"/>
<feature type="region of interest" description="Disordered" evidence="1">
    <location>
        <begin position="29"/>
        <end position="63"/>
    </location>
</feature>
<reference evidence="2" key="2">
    <citation type="journal article" date="2015" name="Data Brief">
        <title>Shoot transcriptome of the giant reed, Arundo donax.</title>
        <authorList>
            <person name="Barrero R.A."/>
            <person name="Guerrero F.D."/>
            <person name="Moolhuijzen P."/>
            <person name="Goolsby J.A."/>
            <person name="Tidwell J."/>
            <person name="Bellgard S.E."/>
            <person name="Bellgard M.I."/>
        </authorList>
    </citation>
    <scope>NUCLEOTIDE SEQUENCE</scope>
    <source>
        <tissue evidence="2">Shoot tissue taken approximately 20 cm above the soil surface</tissue>
    </source>
</reference>
<name>A0A0A9G8D0_ARUDO</name>
<evidence type="ECO:0000256" key="1">
    <source>
        <dbReference type="SAM" id="MobiDB-lite"/>
    </source>
</evidence>
<protein>
    <submittedName>
        <fullName evidence="2">Uncharacterized protein</fullName>
    </submittedName>
</protein>
<accession>A0A0A9G8D0</accession>
<sequence length="63" mass="7027">MRPLPLRCSHPAVRRAWRHCGMEQAGERAAEAGTQRHAPLAARSKVGSTQQRLRSIGMARLPR</sequence>
<evidence type="ECO:0000313" key="2">
    <source>
        <dbReference type="EMBL" id="JAE20727.1"/>
    </source>
</evidence>